<organism evidence="3 4">
    <name type="scientific">Fasciola hepatica</name>
    <name type="common">Liver fluke</name>
    <dbReference type="NCBI Taxonomy" id="6192"/>
    <lineage>
        <taxon>Eukaryota</taxon>
        <taxon>Metazoa</taxon>
        <taxon>Spiralia</taxon>
        <taxon>Lophotrochozoa</taxon>
        <taxon>Platyhelminthes</taxon>
        <taxon>Trematoda</taxon>
        <taxon>Digenea</taxon>
        <taxon>Plagiorchiida</taxon>
        <taxon>Echinostomata</taxon>
        <taxon>Echinostomatoidea</taxon>
        <taxon>Fasciolidae</taxon>
        <taxon>Fasciola</taxon>
    </lineage>
</organism>
<evidence type="ECO:0000256" key="2">
    <source>
        <dbReference type="SAM" id="SignalP"/>
    </source>
</evidence>
<dbReference type="CDD" id="cd00037">
    <property type="entry name" value="CLECT"/>
    <property type="match status" value="1"/>
</dbReference>
<keyword evidence="4" id="KW-1185">Reference proteome</keyword>
<feature type="region of interest" description="Disordered" evidence="1">
    <location>
        <begin position="19"/>
        <end position="41"/>
    </location>
</feature>
<dbReference type="AlphaFoldDB" id="A0A2H1C3K8"/>
<feature type="chain" id="PRO_5043971777" evidence="2">
    <location>
        <begin position="19"/>
        <end position="436"/>
    </location>
</feature>
<dbReference type="InterPro" id="IPR016186">
    <property type="entry name" value="C-type_lectin-like/link_sf"/>
</dbReference>
<gene>
    <name evidence="3" type="ORF">D915_007343</name>
</gene>
<dbReference type="Gene3D" id="3.10.100.10">
    <property type="entry name" value="Mannose-Binding Protein A, subunit A"/>
    <property type="match status" value="1"/>
</dbReference>
<dbReference type="PROSITE" id="PS50041">
    <property type="entry name" value="C_TYPE_LECTIN_2"/>
    <property type="match status" value="1"/>
</dbReference>
<accession>A0A2H1C3K8</accession>
<sequence length="436" mass="47151">MWVSLCLVALCLLTAPEASPVTTETTSTGTTPTGVLTTHPTAGGKLLETAAETMTTTGTSTPSTTDRTATTMSPSLLKEDLAATRRLRGRVILANTRVEGSDEWGVDAKQAEAACNRIARYQSEGGELGTSMLSEFLHRFFSDRSGKERRRAERPMEGHLLSIGSSYEVMALSRLLTPLPDGAYWTGGKLTRYRVNKMRQPITSDHVVLTWTDGRVGRPSILGLTRKDEQELKEGYTYCLALNLKEATWQARDCSDRLPYACLITPHHTKFSNKVTPAVGSIESAENSESKATTELPESIESEEITDSAETTQARTNTRNKTANKIPSDKKTEKRTTQFAEALLFGGMSTTKPTGPTTAATGTHLGTTGKVLDAAMYETTKMPTTGRVLGSVMHGTTGMPTTAKVLDASMRHTTEHVTTGRVLGGMMETTTTSSKI</sequence>
<dbReference type="InterPro" id="IPR016187">
    <property type="entry name" value="CTDL_fold"/>
</dbReference>
<comment type="caution">
    <text evidence="3">The sequence shown here is derived from an EMBL/GenBank/DDBJ whole genome shotgun (WGS) entry which is preliminary data.</text>
</comment>
<feature type="region of interest" description="Disordered" evidence="1">
    <location>
        <begin position="282"/>
        <end position="334"/>
    </location>
</feature>
<feature type="compositionally biased region" description="Acidic residues" evidence="1">
    <location>
        <begin position="298"/>
        <end position="307"/>
    </location>
</feature>
<feature type="compositionally biased region" description="Polar residues" evidence="1">
    <location>
        <begin position="308"/>
        <end position="325"/>
    </location>
</feature>
<dbReference type="EMBL" id="JXXN02003054">
    <property type="protein sequence ID" value="THD22025.1"/>
    <property type="molecule type" value="Genomic_DNA"/>
</dbReference>
<name>A0A2H1C3K8_FASHE</name>
<feature type="compositionally biased region" description="Polar residues" evidence="1">
    <location>
        <begin position="284"/>
        <end position="293"/>
    </location>
</feature>
<dbReference type="Proteomes" id="UP000230066">
    <property type="component" value="Unassembled WGS sequence"/>
</dbReference>
<evidence type="ECO:0000256" key="1">
    <source>
        <dbReference type="SAM" id="MobiDB-lite"/>
    </source>
</evidence>
<dbReference type="SUPFAM" id="SSF56436">
    <property type="entry name" value="C-type lectin-like"/>
    <property type="match status" value="1"/>
</dbReference>
<feature type="signal peptide" evidence="2">
    <location>
        <begin position="1"/>
        <end position="18"/>
    </location>
</feature>
<evidence type="ECO:0000313" key="4">
    <source>
        <dbReference type="Proteomes" id="UP000230066"/>
    </source>
</evidence>
<reference evidence="3" key="1">
    <citation type="submission" date="2019-03" db="EMBL/GenBank/DDBJ databases">
        <title>Improved annotation for the trematode Fasciola hepatica.</title>
        <authorList>
            <person name="Choi Y.-J."/>
            <person name="Martin J."/>
            <person name="Mitreva M."/>
        </authorList>
    </citation>
    <scope>NUCLEOTIDE SEQUENCE [LARGE SCALE GENOMIC DNA]</scope>
</reference>
<proteinExistence type="predicted"/>
<dbReference type="InterPro" id="IPR001304">
    <property type="entry name" value="C-type_lectin-like"/>
</dbReference>
<keyword evidence="2" id="KW-0732">Signal</keyword>
<protein>
    <submittedName>
        <fullName evidence="3">Uncharacterized protein</fullName>
    </submittedName>
</protein>
<evidence type="ECO:0000313" key="3">
    <source>
        <dbReference type="EMBL" id="THD22025.1"/>
    </source>
</evidence>